<protein>
    <recommendedName>
        <fullName evidence="2">Cytotoxic translational repressor of toxin-antitoxin stability system</fullName>
    </recommendedName>
</protein>
<accession>Q3AQG3</accession>
<dbReference type="OrthoDB" id="1364255at2"/>
<evidence type="ECO:0008006" key="2">
    <source>
        <dbReference type="Google" id="ProtNLM"/>
    </source>
</evidence>
<proteinExistence type="predicted"/>
<dbReference type="STRING" id="340177.Cag_1506"/>
<evidence type="ECO:0000313" key="1">
    <source>
        <dbReference type="EMBL" id="ABB28762.1"/>
    </source>
</evidence>
<dbReference type="Pfam" id="PF06296">
    <property type="entry name" value="RelE"/>
    <property type="match status" value="1"/>
</dbReference>
<name>Q3AQG3_CHLCH</name>
<sequence length="112" mass="13020">MQSSRRVLFTQEFKRNIKNLAKKYRSIRADLTPYITQLENGELPGDQIPGIEQHVYKVRVPNQSAGKGKRGGFRMIYYLKLKEEIILLSMYSKTIKTDISIEEITQIIKNNS</sequence>
<gene>
    <name evidence="1" type="ordered locus">Cag_1506</name>
</gene>
<dbReference type="HOGENOM" id="CLU_110687_2_0_10"/>
<dbReference type="EMBL" id="CP000108">
    <property type="protein sequence ID" value="ABB28762.1"/>
    <property type="molecule type" value="Genomic_DNA"/>
</dbReference>
<organism evidence="1">
    <name type="scientific">Chlorobium chlorochromatii (strain CaD3)</name>
    <dbReference type="NCBI Taxonomy" id="340177"/>
    <lineage>
        <taxon>Bacteria</taxon>
        <taxon>Pseudomonadati</taxon>
        <taxon>Chlorobiota</taxon>
        <taxon>Chlorobiia</taxon>
        <taxon>Chlorobiales</taxon>
        <taxon>Chlorobiaceae</taxon>
        <taxon>Chlorobium/Pelodictyon group</taxon>
        <taxon>Chlorobium</taxon>
    </lineage>
</organism>
<dbReference type="AlphaFoldDB" id="Q3AQG3"/>
<dbReference type="KEGG" id="cch:Cag_1506"/>
<reference evidence="1" key="1">
    <citation type="submission" date="2005-08" db="EMBL/GenBank/DDBJ databases">
        <title>Complete sequence of Chlorobium chlorochromatii CaD3.</title>
        <authorList>
            <person name="Copeland A."/>
            <person name="Lucas S."/>
            <person name="Lapidus A."/>
            <person name="Barry K."/>
            <person name="Detter J.C."/>
            <person name="Glavina T."/>
            <person name="Hammon N."/>
            <person name="Israni S."/>
            <person name="Pitluck S."/>
            <person name="Bryant D."/>
            <person name="Schmutz J."/>
            <person name="Larimer F."/>
            <person name="Land M."/>
            <person name="Kyrpides N."/>
            <person name="Ivanova N."/>
            <person name="Richardson P."/>
        </authorList>
    </citation>
    <scope>NUCLEOTIDE SEQUENCE [LARGE SCALE GENOMIC DNA]</scope>
    <source>
        <strain evidence="1">CaD3</strain>
    </source>
</reference>
<dbReference type="eggNOG" id="COG2026">
    <property type="taxonomic scope" value="Bacteria"/>
</dbReference>
<dbReference type="InterPro" id="IPR009387">
    <property type="entry name" value="HigB-2"/>
</dbReference>